<evidence type="ECO:0000256" key="1">
    <source>
        <dbReference type="SAM" id="MobiDB-lite"/>
    </source>
</evidence>
<feature type="region of interest" description="Disordered" evidence="1">
    <location>
        <begin position="1"/>
        <end position="24"/>
    </location>
</feature>
<name>A0A7S3PWH6_9STRA</name>
<accession>A0A7S3PWH6</accession>
<feature type="region of interest" description="Disordered" evidence="1">
    <location>
        <begin position="296"/>
        <end position="316"/>
    </location>
</feature>
<dbReference type="AlphaFoldDB" id="A0A7S3PWH6"/>
<sequence length="363" mass="40758">MRFTRRLLTATSSASKQTKKVPTPPVPEQYRYLVQPRTQWDTIYSCVSSIHSILFNQTSRDSFVDSIDKGIIKPTILGQAVFGSSLTLALHHDMTSDLFKERGGDFNIEEFMAGAEPALESFTETLYSLDNEKTAFVKDQLKLLKKEEDSEEKSERDNQQEHLVPDIDTEGIEKILQKMSESNSSLSEELSNMISSELLNACEMQFTASILHSYISGSPRIKYVPGSCTIVNSALLSARAKEVIPQEVNNEISKDDGSDMEDSSFSNDINKQYPVAAQVEVFYKMSQSFRSTTFTVGESDNESKVSTDSDGDGDDDDVEIMDTYWVAVFETYLDSGTGFGDSIEGGLLRWKLVDNREAWEFRD</sequence>
<evidence type="ECO:0000313" key="2">
    <source>
        <dbReference type="EMBL" id="CAE0457845.1"/>
    </source>
</evidence>
<reference evidence="2" key="1">
    <citation type="submission" date="2021-01" db="EMBL/GenBank/DDBJ databases">
        <authorList>
            <person name="Corre E."/>
            <person name="Pelletier E."/>
            <person name="Niang G."/>
            <person name="Scheremetjew M."/>
            <person name="Finn R."/>
            <person name="Kale V."/>
            <person name="Holt S."/>
            <person name="Cochrane G."/>
            <person name="Meng A."/>
            <person name="Brown T."/>
            <person name="Cohen L."/>
        </authorList>
    </citation>
    <scope>NUCLEOTIDE SEQUENCE</scope>
    <source>
        <strain evidence="2">MM31A-1</strain>
    </source>
</reference>
<dbReference type="EMBL" id="HBIO01003917">
    <property type="protein sequence ID" value="CAE0457845.1"/>
    <property type="molecule type" value="Transcribed_RNA"/>
</dbReference>
<gene>
    <name evidence="2" type="ORF">CDEB00056_LOCUS2686</name>
</gene>
<organism evidence="2">
    <name type="scientific">Chaetoceros debilis</name>
    <dbReference type="NCBI Taxonomy" id="122233"/>
    <lineage>
        <taxon>Eukaryota</taxon>
        <taxon>Sar</taxon>
        <taxon>Stramenopiles</taxon>
        <taxon>Ochrophyta</taxon>
        <taxon>Bacillariophyta</taxon>
        <taxon>Coscinodiscophyceae</taxon>
        <taxon>Chaetocerotophycidae</taxon>
        <taxon>Chaetocerotales</taxon>
        <taxon>Chaetocerotaceae</taxon>
        <taxon>Chaetoceros</taxon>
    </lineage>
</organism>
<proteinExistence type="predicted"/>
<protein>
    <submittedName>
        <fullName evidence="2">Uncharacterized protein</fullName>
    </submittedName>
</protein>